<evidence type="ECO:0000256" key="4">
    <source>
        <dbReference type="SAM" id="MobiDB-lite"/>
    </source>
</evidence>
<dbReference type="Gene3D" id="4.10.430.10">
    <property type="entry name" value="Histone-like protein H-NS, C-terminal domain"/>
    <property type="match status" value="1"/>
</dbReference>
<accession>A0A5B8R8G2</accession>
<keyword evidence="2" id="KW-0963">Cytoplasm</keyword>
<dbReference type="InterPro" id="IPR037150">
    <property type="entry name" value="H-NS_C_dom_sf"/>
</dbReference>
<dbReference type="SUPFAM" id="SSF81273">
    <property type="entry name" value="H-NS histone-like proteins"/>
    <property type="match status" value="1"/>
</dbReference>
<dbReference type="GO" id="GO:0000976">
    <property type="term" value="F:transcription cis-regulatory region binding"/>
    <property type="evidence" value="ECO:0007669"/>
    <property type="project" value="TreeGrafter"/>
</dbReference>
<evidence type="ECO:0000259" key="5">
    <source>
        <dbReference type="SMART" id="SM00528"/>
    </source>
</evidence>
<comment type="subcellular location">
    <subcellularLocation>
        <location evidence="1">Cytoplasm</location>
    </subcellularLocation>
</comment>
<protein>
    <submittedName>
        <fullName evidence="6">Trans-acting regulatory protein HvrA</fullName>
    </submittedName>
</protein>
<feature type="domain" description="DNA-binding protein H-NS-like C-terminal" evidence="5">
    <location>
        <begin position="63"/>
        <end position="110"/>
    </location>
</feature>
<feature type="region of interest" description="Disordered" evidence="4">
    <location>
        <begin position="54"/>
        <end position="88"/>
    </location>
</feature>
<reference evidence="6" key="1">
    <citation type="submission" date="2019-06" db="EMBL/GenBank/DDBJ databases">
        <authorList>
            <person name="Murdoch R.W."/>
            <person name="Fathepure B."/>
        </authorList>
    </citation>
    <scope>NUCLEOTIDE SEQUENCE</scope>
</reference>
<evidence type="ECO:0000256" key="3">
    <source>
        <dbReference type="ARBA" id="ARBA00023125"/>
    </source>
</evidence>
<name>A0A5B8R8G2_9ZZZZ</name>
<dbReference type="GO" id="GO:0032993">
    <property type="term" value="C:protein-DNA complex"/>
    <property type="evidence" value="ECO:0007669"/>
    <property type="project" value="TreeGrafter"/>
</dbReference>
<dbReference type="SMART" id="SM00528">
    <property type="entry name" value="HNS"/>
    <property type="match status" value="1"/>
</dbReference>
<dbReference type="AlphaFoldDB" id="A0A5B8R8G2"/>
<sequence>MADLDLSKYDSQQLRELKKDIDKALESRRRDDAKKAQQELKQVAERYGFNLNELVAGQGTKQTRRRSGGKAPAQFRHPEDETKTWSGRGRKPVWVKEWEAAGRSLEDLRIK</sequence>
<dbReference type="EMBL" id="MN079092">
    <property type="protein sequence ID" value="QEA04990.1"/>
    <property type="molecule type" value="Genomic_DNA"/>
</dbReference>
<evidence type="ECO:0000256" key="2">
    <source>
        <dbReference type="ARBA" id="ARBA00022490"/>
    </source>
</evidence>
<evidence type="ECO:0000256" key="1">
    <source>
        <dbReference type="ARBA" id="ARBA00004496"/>
    </source>
</evidence>
<dbReference type="GO" id="GO:0003681">
    <property type="term" value="F:bent DNA binding"/>
    <property type="evidence" value="ECO:0007669"/>
    <property type="project" value="TreeGrafter"/>
</dbReference>
<dbReference type="GO" id="GO:0001217">
    <property type="term" value="F:DNA-binding transcription repressor activity"/>
    <property type="evidence" value="ECO:0007669"/>
    <property type="project" value="TreeGrafter"/>
</dbReference>
<gene>
    <name evidence="6" type="primary">hvrA</name>
    <name evidence="6" type="ORF">KBTEX_01308</name>
</gene>
<organism evidence="6">
    <name type="scientific">uncultured organism</name>
    <dbReference type="NCBI Taxonomy" id="155900"/>
    <lineage>
        <taxon>unclassified sequences</taxon>
        <taxon>environmental samples</taxon>
    </lineage>
</organism>
<keyword evidence="3" id="KW-0238">DNA-binding</keyword>
<dbReference type="InterPro" id="IPR027444">
    <property type="entry name" value="H-NS_C_dom"/>
</dbReference>
<dbReference type="PANTHER" id="PTHR38097:SF2">
    <property type="entry name" value="DNA-BINDING PROTEIN STPA"/>
    <property type="match status" value="1"/>
</dbReference>
<dbReference type="PANTHER" id="PTHR38097">
    <property type="match status" value="1"/>
</dbReference>
<dbReference type="GO" id="GO:0003680">
    <property type="term" value="F:minor groove of adenine-thymine-rich DNA binding"/>
    <property type="evidence" value="ECO:0007669"/>
    <property type="project" value="TreeGrafter"/>
</dbReference>
<proteinExistence type="predicted"/>
<evidence type="ECO:0000313" key="6">
    <source>
        <dbReference type="EMBL" id="QEA04990.1"/>
    </source>
</evidence>
<dbReference type="Pfam" id="PF00816">
    <property type="entry name" value="Histone_HNS"/>
    <property type="match status" value="1"/>
</dbReference>